<evidence type="ECO:0000313" key="1">
    <source>
        <dbReference type="EMBL" id="VAW91942.1"/>
    </source>
</evidence>
<sequence length="61" mass="7136">MTEKNKVEQKKESTSEKVACDVCLKEIPRSEAKVEEVTDYVAHFCGLECYKKWQHDNNKTE</sequence>
<dbReference type="InterPro" id="IPR021767">
    <property type="entry name" value="TnpM"/>
</dbReference>
<dbReference type="Pfam" id="PF11809">
    <property type="entry name" value="DUF3330"/>
    <property type="match status" value="1"/>
</dbReference>
<proteinExistence type="predicted"/>
<accession>A0A3B0ZWZ7</accession>
<gene>
    <name evidence="1" type="ORF">MNBD_GAMMA23-205</name>
</gene>
<name>A0A3B0ZWZ7_9ZZZZ</name>
<evidence type="ECO:0008006" key="2">
    <source>
        <dbReference type="Google" id="ProtNLM"/>
    </source>
</evidence>
<dbReference type="AlphaFoldDB" id="A0A3B0ZWZ7"/>
<organism evidence="1">
    <name type="scientific">hydrothermal vent metagenome</name>
    <dbReference type="NCBI Taxonomy" id="652676"/>
    <lineage>
        <taxon>unclassified sequences</taxon>
        <taxon>metagenomes</taxon>
        <taxon>ecological metagenomes</taxon>
    </lineage>
</organism>
<reference evidence="1" key="1">
    <citation type="submission" date="2018-06" db="EMBL/GenBank/DDBJ databases">
        <authorList>
            <person name="Zhirakovskaya E."/>
        </authorList>
    </citation>
    <scope>NUCLEOTIDE SEQUENCE</scope>
</reference>
<dbReference type="EMBL" id="UOFT01000017">
    <property type="protein sequence ID" value="VAW91942.1"/>
    <property type="molecule type" value="Genomic_DNA"/>
</dbReference>
<protein>
    <recommendedName>
        <fullName evidence="2">DUF3330 domain-containing protein</fullName>
    </recommendedName>
</protein>